<evidence type="ECO:0000313" key="12">
    <source>
        <dbReference type="Proteomes" id="UP001460888"/>
    </source>
</evidence>
<keyword evidence="12" id="KW-1185">Reference proteome</keyword>
<comment type="subcellular location">
    <subcellularLocation>
        <location evidence="1">Cell inner membrane</location>
    </subcellularLocation>
</comment>
<name>A0ABV2B3S2_9GAMM</name>
<comment type="similarity">
    <text evidence="2">Belongs to the GSP N family.</text>
</comment>
<keyword evidence="9" id="KW-0472">Membrane</keyword>
<keyword evidence="6" id="KW-0997">Cell inner membrane</keyword>
<evidence type="ECO:0000256" key="8">
    <source>
        <dbReference type="ARBA" id="ARBA00022927"/>
    </source>
</evidence>
<organism evidence="11 12">
    <name type="scientific">Salinisphaera dokdonensis CL-ES53</name>
    <dbReference type="NCBI Taxonomy" id="1304272"/>
    <lineage>
        <taxon>Bacteria</taxon>
        <taxon>Pseudomonadati</taxon>
        <taxon>Pseudomonadota</taxon>
        <taxon>Gammaproteobacteria</taxon>
        <taxon>Salinisphaerales</taxon>
        <taxon>Salinisphaeraceae</taxon>
        <taxon>Salinisphaera</taxon>
    </lineage>
</organism>
<accession>A0ABV2B3S2</accession>
<dbReference type="Pfam" id="PF01203">
    <property type="entry name" value="T2SSN"/>
    <property type="match status" value="1"/>
</dbReference>
<keyword evidence="7" id="KW-0812">Transmembrane</keyword>
<evidence type="ECO:0000256" key="5">
    <source>
        <dbReference type="ARBA" id="ARBA00022475"/>
    </source>
</evidence>
<dbReference type="EMBL" id="APND01000005">
    <property type="protein sequence ID" value="MES1930524.1"/>
    <property type="molecule type" value="Genomic_DNA"/>
</dbReference>
<protein>
    <recommendedName>
        <fullName evidence="3">Type II secretion system protein N</fullName>
    </recommendedName>
    <alternativeName>
        <fullName evidence="10">General secretion pathway protein N</fullName>
    </alternativeName>
</protein>
<evidence type="ECO:0000256" key="7">
    <source>
        <dbReference type="ARBA" id="ARBA00022692"/>
    </source>
</evidence>
<evidence type="ECO:0000256" key="2">
    <source>
        <dbReference type="ARBA" id="ARBA00007208"/>
    </source>
</evidence>
<gene>
    <name evidence="11" type="ORF">SADO_14779</name>
</gene>
<sequence length="251" mass="26730">MNRRALRYGLIGLVAFTIGLVAFLPARVAAGWAEQMAPVSLGGVTGTIFEGRASYASGPGGAVENLMWTLHPSALLLGRVSADIEIDSDINGFSAEVSRSLFGTTVIENVTGSASAGWLAKLGGYTFLPLSGDVRVDIQRAAFDDELQFDALSGQISLGNTRWDLLNPPVQLGQFTTALTHTEAGLQLTVVDSSGPLALDGEIIIDESRRYTMEAGLRARAGADERLGQMLDQLGRADGDGWHRVREQGRL</sequence>
<evidence type="ECO:0000256" key="9">
    <source>
        <dbReference type="ARBA" id="ARBA00023136"/>
    </source>
</evidence>
<reference evidence="11 12" key="1">
    <citation type="submission" date="2013-03" db="EMBL/GenBank/DDBJ databases">
        <title>Salinisphaera dokdonensis CL-ES53 Genome Sequencing.</title>
        <authorList>
            <person name="Li C."/>
            <person name="Lai Q."/>
            <person name="Shao Z."/>
        </authorList>
    </citation>
    <scope>NUCLEOTIDE SEQUENCE [LARGE SCALE GENOMIC DNA]</scope>
    <source>
        <strain evidence="11 12">CL-ES53</strain>
    </source>
</reference>
<evidence type="ECO:0000256" key="4">
    <source>
        <dbReference type="ARBA" id="ARBA00022448"/>
    </source>
</evidence>
<evidence type="ECO:0000256" key="10">
    <source>
        <dbReference type="ARBA" id="ARBA00030772"/>
    </source>
</evidence>
<keyword evidence="5" id="KW-1003">Cell membrane</keyword>
<keyword evidence="8" id="KW-0653">Protein transport</keyword>
<keyword evidence="4" id="KW-0813">Transport</keyword>
<dbReference type="Proteomes" id="UP001460888">
    <property type="component" value="Unassembled WGS sequence"/>
</dbReference>
<dbReference type="InterPro" id="IPR022792">
    <property type="entry name" value="T2SS_protein-GspN"/>
</dbReference>
<evidence type="ECO:0000313" key="11">
    <source>
        <dbReference type="EMBL" id="MES1930524.1"/>
    </source>
</evidence>
<evidence type="ECO:0000256" key="3">
    <source>
        <dbReference type="ARBA" id="ARBA00021563"/>
    </source>
</evidence>
<comment type="caution">
    <text evidence="11">The sequence shown here is derived from an EMBL/GenBank/DDBJ whole genome shotgun (WGS) entry which is preliminary data.</text>
</comment>
<evidence type="ECO:0000256" key="6">
    <source>
        <dbReference type="ARBA" id="ARBA00022519"/>
    </source>
</evidence>
<dbReference type="RefSeq" id="WP_353112807.1">
    <property type="nucleotide sequence ID" value="NZ_APND01000005.1"/>
</dbReference>
<evidence type="ECO:0000256" key="1">
    <source>
        <dbReference type="ARBA" id="ARBA00004533"/>
    </source>
</evidence>
<proteinExistence type="inferred from homology"/>